<dbReference type="Gene3D" id="3.40.190.10">
    <property type="entry name" value="Periplasmic binding protein-like II"/>
    <property type="match status" value="1"/>
</dbReference>
<gene>
    <name evidence="2" type="ORF">CRM82_10285</name>
</gene>
<dbReference type="PIRSF" id="PIRSF017082">
    <property type="entry name" value="YflP"/>
    <property type="match status" value="1"/>
</dbReference>
<dbReference type="STRING" id="1219032.GCA_001515545_01647"/>
<dbReference type="InterPro" id="IPR042100">
    <property type="entry name" value="Bug_dom1"/>
</dbReference>
<evidence type="ECO:0000313" key="3">
    <source>
        <dbReference type="Proteomes" id="UP000220246"/>
    </source>
</evidence>
<evidence type="ECO:0000313" key="2">
    <source>
        <dbReference type="EMBL" id="PEH91011.1"/>
    </source>
</evidence>
<comment type="caution">
    <text evidence="2">The sequence shown here is derived from an EMBL/GenBank/DDBJ whole genome shotgun (WGS) entry which is preliminary data.</text>
</comment>
<dbReference type="InterPro" id="IPR005064">
    <property type="entry name" value="BUG"/>
</dbReference>
<proteinExistence type="inferred from homology"/>
<evidence type="ECO:0000256" key="1">
    <source>
        <dbReference type="ARBA" id="ARBA00006987"/>
    </source>
</evidence>
<organism evidence="2 3">
    <name type="scientific">Comamonas terrigena</name>
    <dbReference type="NCBI Taxonomy" id="32013"/>
    <lineage>
        <taxon>Bacteria</taxon>
        <taxon>Pseudomonadati</taxon>
        <taxon>Pseudomonadota</taxon>
        <taxon>Betaproteobacteria</taxon>
        <taxon>Burkholderiales</taxon>
        <taxon>Comamonadaceae</taxon>
        <taxon>Comamonas</taxon>
    </lineage>
</organism>
<dbReference type="Proteomes" id="UP000220246">
    <property type="component" value="Unassembled WGS sequence"/>
</dbReference>
<sequence length="321" mass="33205">MVGCAVQGGAFAQTAAQPTYPQRPVKLVVPFAPGGSTDIVARLVAEAMHAPLGQSVVVENKAGAGGMVGAEAVARAAPDGYTVGLGSISTLAVNPVVLPQVRVDPLKDLAPVLPLASIASVFSVRPELGVKDFGSFVRMAKAQGDRWAVGSSGVGSVGHLILAAFNRDLGLQLRHIPYKGMGPVVQSVLSGETQMLSDQYPSSAPHIQNGLLQPFAVAAEARVPALPRVPTLAELGYPELNSLAITWFGLVVPAGTPRPVVARLNAAANAALQQPALRARLAQLGVQPLGGTPAQLQQMVVQTTAVVRKLVQQERVMDAAQ</sequence>
<name>A0A2A7V0Q8_COMTR</name>
<dbReference type="PANTHER" id="PTHR42928">
    <property type="entry name" value="TRICARBOXYLATE-BINDING PROTEIN"/>
    <property type="match status" value="1"/>
</dbReference>
<dbReference type="Pfam" id="PF03401">
    <property type="entry name" value="TctC"/>
    <property type="match status" value="1"/>
</dbReference>
<protein>
    <submittedName>
        <fullName evidence="2">ABC transporter substrate-binding protein</fullName>
    </submittedName>
</protein>
<dbReference type="Gene3D" id="3.40.190.150">
    <property type="entry name" value="Bordetella uptake gene, domain 1"/>
    <property type="match status" value="1"/>
</dbReference>
<keyword evidence="3" id="KW-1185">Reference proteome</keyword>
<dbReference type="PANTHER" id="PTHR42928:SF5">
    <property type="entry name" value="BLR1237 PROTEIN"/>
    <property type="match status" value="1"/>
</dbReference>
<dbReference type="SUPFAM" id="SSF53850">
    <property type="entry name" value="Periplasmic binding protein-like II"/>
    <property type="match status" value="1"/>
</dbReference>
<reference evidence="3" key="1">
    <citation type="submission" date="2017-09" db="EMBL/GenBank/DDBJ databases">
        <title>FDA dAtabase for Regulatory Grade micrObial Sequences (FDA-ARGOS): Supporting development and validation of Infectious Disease Dx tests.</title>
        <authorList>
            <person name="Minogue T."/>
            <person name="Wolcott M."/>
            <person name="Wasieloski L."/>
            <person name="Aguilar W."/>
            <person name="Moore D."/>
            <person name="Tallon L."/>
            <person name="Sadzewicz L."/>
            <person name="Ott S."/>
            <person name="Zhao X."/>
            <person name="Nagaraj S."/>
            <person name="Vavikolanu K."/>
            <person name="Aluvathingal J."/>
            <person name="Nadendla S."/>
            <person name="Sichtig H."/>
        </authorList>
    </citation>
    <scope>NUCLEOTIDE SEQUENCE [LARGE SCALE GENOMIC DNA]</scope>
    <source>
        <strain evidence="3">FDAARGOS_394</strain>
    </source>
</reference>
<dbReference type="OrthoDB" id="8661342at2"/>
<accession>A0A2A7V0Q8</accession>
<dbReference type="AlphaFoldDB" id="A0A2A7V0Q8"/>
<dbReference type="EMBL" id="PDEA01000001">
    <property type="protein sequence ID" value="PEH91011.1"/>
    <property type="molecule type" value="Genomic_DNA"/>
</dbReference>
<comment type="similarity">
    <text evidence="1">Belongs to the UPF0065 (bug) family.</text>
</comment>